<dbReference type="SUPFAM" id="SSF55594">
    <property type="entry name" value="HPr-like"/>
    <property type="match status" value="1"/>
</dbReference>
<dbReference type="Gene3D" id="3.30.1340.10">
    <property type="entry name" value="HPr-like"/>
    <property type="match status" value="1"/>
</dbReference>
<dbReference type="EMBL" id="JAPOHA010000004">
    <property type="protein sequence ID" value="MCY1713557.1"/>
    <property type="molecule type" value="Genomic_DNA"/>
</dbReference>
<gene>
    <name evidence="5" type="ORF">OUY18_04710</name>
</gene>
<dbReference type="InterPro" id="IPR050399">
    <property type="entry name" value="HPr"/>
</dbReference>
<evidence type="ECO:0000313" key="5">
    <source>
        <dbReference type="EMBL" id="MCY1713557.1"/>
    </source>
</evidence>
<dbReference type="PROSITE" id="PS51350">
    <property type="entry name" value="PTS_HPR_DOM"/>
    <property type="match status" value="1"/>
</dbReference>
<keyword evidence="6" id="KW-1185">Reference proteome</keyword>
<protein>
    <recommendedName>
        <fullName evidence="2">Phosphocarrier protein HPr</fullName>
    </recommendedName>
</protein>
<keyword evidence="3" id="KW-0762">Sugar transport</keyword>
<reference evidence="5 6" key="1">
    <citation type="submission" date="2022-11" db="EMBL/GenBank/DDBJ databases">
        <authorList>
            <person name="Caiyu Z."/>
        </authorList>
    </citation>
    <scope>NUCLEOTIDE SEQUENCE [LARGE SCALE GENOMIC DNA]</scope>
    <source>
        <strain evidence="5 6">YR-4</strain>
    </source>
</reference>
<dbReference type="PANTHER" id="PTHR33705">
    <property type="entry name" value="PHOSPHOCARRIER PROTEIN HPR"/>
    <property type="match status" value="1"/>
</dbReference>
<accession>A0ABT4BRM6</accession>
<name>A0ABT4BRM6_9FIRM</name>
<dbReference type="PANTHER" id="PTHR33705:SF1">
    <property type="entry name" value="PHOSPHOCARRIER PROTEIN HPR"/>
    <property type="match status" value="1"/>
</dbReference>
<dbReference type="InterPro" id="IPR000032">
    <property type="entry name" value="HPr-like"/>
</dbReference>
<dbReference type="Pfam" id="PF00381">
    <property type="entry name" value="PTS-HPr"/>
    <property type="match status" value="1"/>
</dbReference>
<dbReference type="RefSeq" id="WP_268057578.1">
    <property type="nucleotide sequence ID" value="NZ_JAPOHA010000004.1"/>
</dbReference>
<organism evidence="5 6">
    <name type="scientific">Caproiciproducens galactitolivorans</name>
    <dbReference type="NCBI Taxonomy" id="642589"/>
    <lineage>
        <taxon>Bacteria</taxon>
        <taxon>Bacillati</taxon>
        <taxon>Bacillota</taxon>
        <taxon>Clostridia</taxon>
        <taxon>Eubacteriales</taxon>
        <taxon>Acutalibacteraceae</taxon>
        <taxon>Caproiciproducens</taxon>
    </lineage>
</organism>
<dbReference type="Proteomes" id="UP001082703">
    <property type="component" value="Unassembled WGS sequence"/>
</dbReference>
<proteinExistence type="predicted"/>
<feature type="domain" description="HPr" evidence="4">
    <location>
        <begin position="1"/>
        <end position="85"/>
    </location>
</feature>
<evidence type="ECO:0000256" key="1">
    <source>
        <dbReference type="ARBA" id="ARBA00003681"/>
    </source>
</evidence>
<evidence type="ECO:0000256" key="2">
    <source>
        <dbReference type="ARBA" id="ARBA00020422"/>
    </source>
</evidence>
<dbReference type="InterPro" id="IPR035895">
    <property type="entry name" value="HPr-like_sf"/>
</dbReference>
<sequence>MKNFQYTITAADGLHARPAGLLAKCAQGLDSEVIITCGGKSANAKKLFAIMALNVKEGDAIELAVSGKNEEQHVKTISDFCRENL</sequence>
<keyword evidence="3" id="KW-0813">Transport</keyword>
<dbReference type="PRINTS" id="PR00107">
    <property type="entry name" value="PHOSPHOCPHPR"/>
</dbReference>
<evidence type="ECO:0000259" key="4">
    <source>
        <dbReference type="PROSITE" id="PS51350"/>
    </source>
</evidence>
<comment type="caution">
    <text evidence="5">The sequence shown here is derived from an EMBL/GenBank/DDBJ whole genome shotgun (WGS) entry which is preliminary data.</text>
</comment>
<evidence type="ECO:0000313" key="6">
    <source>
        <dbReference type="Proteomes" id="UP001082703"/>
    </source>
</evidence>
<dbReference type="CDD" id="cd00367">
    <property type="entry name" value="PTS-HPr_like"/>
    <property type="match status" value="1"/>
</dbReference>
<dbReference type="NCBIfam" id="TIGR01003">
    <property type="entry name" value="PTS_HPr_family"/>
    <property type="match status" value="1"/>
</dbReference>
<comment type="function">
    <text evidence="1">General (non sugar-specific) component of the phosphoenolpyruvate-dependent sugar phosphotransferase system (sugar PTS). This major carbohydrate active-transport system catalyzes the phosphorylation of incoming sugar substrates concomitantly with their translocation across the cell membrane. The phosphoryl group from phosphoenolpyruvate (PEP) is transferred to the phosphoryl carrier protein HPr by enzyme I. Phospho-HPr then transfers it to the PTS EIIA domain.</text>
</comment>
<evidence type="ECO:0000256" key="3">
    <source>
        <dbReference type="ARBA" id="ARBA00022597"/>
    </source>
</evidence>